<dbReference type="Proteomes" id="UP000824533">
    <property type="component" value="Linkage Group LG02"/>
</dbReference>
<keyword evidence="2" id="KW-1185">Reference proteome</keyword>
<name>A0ACC1DGD7_9NEOP</name>
<accession>A0ACC1DGD7</accession>
<sequence length="726" mass="83934">MYYNLLTTVFNDNMSCQVKVAHGILQGKECLTYYGKKYYSFEGIPYAEPPVGKLRFRNPVPPRPWQGVLDATKPGNRCAQLDPYSGKSLEGSEDCLYLNVYTPCLPDEEVKKLAVLFFVHGGRLIFGYGDYYTPDYQLKHDVILVTINYRLNVLGFLCLDLPEAPGNAALKDMAFALRWVSENIDKFNGDRNRITISGESAGAAMAASCITSKMTFGLFQGLISQSSSLFSDLYLIDEDPIEKARNLVTVFGKKFETTREILDFLIDMPIDELLFAFSAVELSRPPEIINAYFLPVIEKEFGGVEFFFSEHPMISVKEGRFQSVPTITGYSSHEYALFLRRDESGNIIFDKDFYYFIPRFLHIKEGSREAKVIEAKIRKFYLNNKSSEYWDIGSYLKMMNDVYFNRDIQYFPHFMAKYVKNVYAYKFCYEGNMNTRVMKTLGIKGATHGDMIQYLFYREKKAKKASEKDIQMTEVLSEIWCNFTKTGKPTWTNQEVEWLPYSLKNRQTLVIKDNFSLEKDVDMDSLQFWLDIMADKAKLTKIQFKMAEGVTNPAYEVTEHESDIVVVFNHPNKNGELLDLKTHGIKEADNPKRRVPDTNNSICKGCNDISRTENTNVSTDDFRVVYNDEFNSNNSVVSDEIINWMPRKELNHSNDRDCVQDVFSTDTYVKNNCYNLNEIDYNDFKDNEEDVIKLSGPVFWSFRDKPVRNVWKRQSLGHESEHIPDM</sequence>
<organism evidence="1 2">
    <name type="scientific">Dendrolimus kikuchii</name>
    <dbReference type="NCBI Taxonomy" id="765133"/>
    <lineage>
        <taxon>Eukaryota</taxon>
        <taxon>Metazoa</taxon>
        <taxon>Ecdysozoa</taxon>
        <taxon>Arthropoda</taxon>
        <taxon>Hexapoda</taxon>
        <taxon>Insecta</taxon>
        <taxon>Pterygota</taxon>
        <taxon>Neoptera</taxon>
        <taxon>Endopterygota</taxon>
        <taxon>Lepidoptera</taxon>
        <taxon>Glossata</taxon>
        <taxon>Ditrysia</taxon>
        <taxon>Bombycoidea</taxon>
        <taxon>Lasiocampidae</taxon>
        <taxon>Dendrolimus</taxon>
    </lineage>
</organism>
<proteinExistence type="predicted"/>
<comment type="caution">
    <text evidence="1">The sequence shown here is derived from an EMBL/GenBank/DDBJ whole genome shotgun (WGS) entry which is preliminary data.</text>
</comment>
<evidence type="ECO:0000313" key="2">
    <source>
        <dbReference type="Proteomes" id="UP000824533"/>
    </source>
</evidence>
<gene>
    <name evidence="1" type="ORF">K1T71_000946</name>
</gene>
<dbReference type="EMBL" id="CM034388">
    <property type="protein sequence ID" value="KAJ0182970.1"/>
    <property type="molecule type" value="Genomic_DNA"/>
</dbReference>
<protein>
    <submittedName>
        <fullName evidence="1">Uncharacterized protein</fullName>
    </submittedName>
</protein>
<reference evidence="1 2" key="1">
    <citation type="journal article" date="2021" name="Front. Genet.">
        <title>Chromosome-Level Genome Assembly Reveals Significant Gene Expansion in the Toll and IMD Signaling Pathways of Dendrolimus kikuchii.</title>
        <authorList>
            <person name="Zhou J."/>
            <person name="Wu P."/>
            <person name="Xiong Z."/>
            <person name="Liu N."/>
            <person name="Zhao N."/>
            <person name="Ji M."/>
            <person name="Qiu Y."/>
            <person name="Yang B."/>
        </authorList>
    </citation>
    <scope>NUCLEOTIDE SEQUENCE [LARGE SCALE GENOMIC DNA]</scope>
    <source>
        <strain evidence="1">Ann1</strain>
    </source>
</reference>
<evidence type="ECO:0000313" key="1">
    <source>
        <dbReference type="EMBL" id="KAJ0182970.1"/>
    </source>
</evidence>